<feature type="chain" id="PRO_5011533606" evidence="1">
    <location>
        <begin position="19"/>
        <end position="310"/>
    </location>
</feature>
<dbReference type="Proteomes" id="UP000199138">
    <property type="component" value="Unassembled WGS sequence"/>
</dbReference>
<dbReference type="PANTHER" id="PTHR12147">
    <property type="entry name" value="METALLOPEPTIDASE M28 FAMILY MEMBER"/>
    <property type="match status" value="1"/>
</dbReference>
<evidence type="ECO:0000313" key="4">
    <source>
        <dbReference type="Proteomes" id="UP000199138"/>
    </source>
</evidence>
<feature type="signal peptide" evidence="1">
    <location>
        <begin position="1"/>
        <end position="18"/>
    </location>
</feature>
<keyword evidence="1" id="KW-0732">Signal</keyword>
<dbReference type="PANTHER" id="PTHR12147:SF26">
    <property type="entry name" value="PEPTIDASE M28 DOMAIN-CONTAINING PROTEIN"/>
    <property type="match status" value="1"/>
</dbReference>
<dbReference type="Gene3D" id="3.40.630.10">
    <property type="entry name" value="Zn peptidases"/>
    <property type="match status" value="1"/>
</dbReference>
<evidence type="ECO:0000259" key="2">
    <source>
        <dbReference type="Pfam" id="PF04389"/>
    </source>
</evidence>
<protein>
    <submittedName>
        <fullName evidence="3">Peptidase family M28</fullName>
    </submittedName>
</protein>
<evidence type="ECO:0000313" key="3">
    <source>
        <dbReference type="EMBL" id="SFU27600.1"/>
    </source>
</evidence>
<reference evidence="3 4" key="1">
    <citation type="submission" date="2016-10" db="EMBL/GenBank/DDBJ databases">
        <authorList>
            <person name="de Groot N.N."/>
        </authorList>
    </citation>
    <scope>NUCLEOTIDE SEQUENCE [LARGE SCALE GENOMIC DNA]</scope>
    <source>
        <strain evidence="3 4">CGMCC 1.12333</strain>
    </source>
</reference>
<evidence type="ECO:0000256" key="1">
    <source>
        <dbReference type="SAM" id="SignalP"/>
    </source>
</evidence>
<organism evidence="3 4">
    <name type="scientific">Pustulibacterium marinum</name>
    <dbReference type="NCBI Taxonomy" id="1224947"/>
    <lineage>
        <taxon>Bacteria</taxon>
        <taxon>Pseudomonadati</taxon>
        <taxon>Bacteroidota</taxon>
        <taxon>Flavobacteriia</taxon>
        <taxon>Flavobacteriales</taxon>
        <taxon>Flavobacteriaceae</taxon>
        <taxon>Pustulibacterium</taxon>
    </lineage>
</organism>
<dbReference type="RefSeq" id="WP_093021832.1">
    <property type="nucleotide sequence ID" value="NZ_FPBK01000001.1"/>
</dbReference>
<accession>A0A1I7EUL5</accession>
<keyword evidence="4" id="KW-1185">Reference proteome</keyword>
<dbReference type="Pfam" id="PF04389">
    <property type="entry name" value="Peptidase_M28"/>
    <property type="match status" value="1"/>
</dbReference>
<dbReference type="STRING" id="1224947.SAMN05216480_101234"/>
<feature type="domain" description="Peptidase M28" evidence="2">
    <location>
        <begin position="91"/>
        <end position="279"/>
    </location>
</feature>
<sequence>MKFYFTTLLFCAAFSAFAQQEITVQELKDHISFLASDEEEGRFPGTIANEDVVLYIDMDFQKSGLVPFDGNFLQEFNAKLRKSGEEVSTWNIIGFLPGNDAKLKNEFIVLGAHYDHLGKVGDSIFHGADDNASGTAALLEISEKVATHKSELKRSVIFVAFGAEEQGLLGSTYFTENPPVPLSTIKVMLNMDMVGHLNDENHVYMGGAASFPNGQELMKSLGAPNGINPIVIAYDVGGSDHVSFFKKEISVLGLHTGGHEDYHKPTDTADKIHYEGEVKVCNYIYDALMHLATTTDDLYFIPEKKEQTEN</sequence>
<dbReference type="SUPFAM" id="SSF53187">
    <property type="entry name" value="Zn-dependent exopeptidases"/>
    <property type="match status" value="1"/>
</dbReference>
<dbReference type="InterPro" id="IPR007484">
    <property type="entry name" value="Peptidase_M28"/>
</dbReference>
<dbReference type="GO" id="GO:0008235">
    <property type="term" value="F:metalloexopeptidase activity"/>
    <property type="evidence" value="ECO:0007669"/>
    <property type="project" value="InterPro"/>
</dbReference>
<gene>
    <name evidence="3" type="ORF">SAMN05216480_101234</name>
</gene>
<proteinExistence type="predicted"/>
<dbReference type="AlphaFoldDB" id="A0A1I7EUL5"/>
<dbReference type="OrthoDB" id="1521787at2"/>
<dbReference type="InterPro" id="IPR045175">
    <property type="entry name" value="M28_fam"/>
</dbReference>
<name>A0A1I7EUL5_9FLAO</name>
<dbReference type="EMBL" id="FPBK01000001">
    <property type="protein sequence ID" value="SFU27600.1"/>
    <property type="molecule type" value="Genomic_DNA"/>
</dbReference>
<dbReference type="GO" id="GO:0006508">
    <property type="term" value="P:proteolysis"/>
    <property type="evidence" value="ECO:0007669"/>
    <property type="project" value="InterPro"/>
</dbReference>